<sequence>MFDFKFDWSKEVECGVEIIDALHREFFHIGRDIEQLLMNECINVSDSQLLNIVCSLRDYASYQIYTKEALMKEYRYPKTYIQRKSLYTLQESILSIDINELGRTPQIALTRLKEDLQTFLFNHILIESSEFGRYLNSCGVH</sequence>
<organism evidence="4 5">
    <name type="scientific">Kineothrix sedimenti</name>
    <dbReference type="NCBI Taxonomy" id="3123317"/>
    <lineage>
        <taxon>Bacteria</taxon>
        <taxon>Bacillati</taxon>
        <taxon>Bacillota</taxon>
        <taxon>Clostridia</taxon>
        <taxon>Lachnospirales</taxon>
        <taxon>Lachnospiraceae</taxon>
        <taxon>Kineothrix</taxon>
    </lineage>
</organism>
<evidence type="ECO:0000256" key="3">
    <source>
        <dbReference type="ARBA" id="ARBA00023004"/>
    </source>
</evidence>
<evidence type="ECO:0000256" key="1">
    <source>
        <dbReference type="ARBA" id="ARBA00010587"/>
    </source>
</evidence>
<dbReference type="CDD" id="cd12107">
    <property type="entry name" value="Hemerythrin"/>
    <property type="match status" value="1"/>
</dbReference>
<evidence type="ECO:0000313" key="4">
    <source>
        <dbReference type="EMBL" id="XAH72640.1"/>
    </source>
</evidence>
<keyword evidence="2" id="KW-0479">Metal-binding</keyword>
<keyword evidence="5" id="KW-1185">Reference proteome</keyword>
<accession>A0ABZ3ES45</accession>
<dbReference type="Proteomes" id="UP001451571">
    <property type="component" value="Chromosome"/>
</dbReference>
<comment type="similarity">
    <text evidence="1">Belongs to the hemerythrin family.</text>
</comment>
<gene>
    <name evidence="4" type="ORF">V6984_14105</name>
</gene>
<evidence type="ECO:0000256" key="2">
    <source>
        <dbReference type="ARBA" id="ARBA00022723"/>
    </source>
</evidence>
<dbReference type="SUPFAM" id="SSF47188">
    <property type="entry name" value="Hemerythrin-like"/>
    <property type="match status" value="1"/>
</dbReference>
<proteinExistence type="inferred from homology"/>
<dbReference type="InterPro" id="IPR012827">
    <property type="entry name" value="Hemerythrin_metal-bd"/>
</dbReference>
<evidence type="ECO:0000313" key="5">
    <source>
        <dbReference type="Proteomes" id="UP001451571"/>
    </source>
</evidence>
<reference evidence="4 5" key="1">
    <citation type="submission" date="2024-02" db="EMBL/GenBank/DDBJ databases">
        <title>Bacterial strain from lacustrine sediment.</title>
        <authorList>
            <person name="Petit C."/>
            <person name="Fadhlaoui K."/>
        </authorList>
    </citation>
    <scope>NUCLEOTIDE SEQUENCE [LARGE SCALE GENOMIC DNA]</scope>
    <source>
        <strain evidence="4 5">IPX-CK</strain>
    </source>
</reference>
<dbReference type="EMBL" id="CP146256">
    <property type="protein sequence ID" value="XAH72640.1"/>
    <property type="molecule type" value="Genomic_DNA"/>
</dbReference>
<dbReference type="Gene3D" id="1.20.120.50">
    <property type="entry name" value="Hemerythrin-like"/>
    <property type="match status" value="1"/>
</dbReference>
<protein>
    <submittedName>
        <fullName evidence="4">Hemerythrin</fullName>
    </submittedName>
</protein>
<keyword evidence="3" id="KW-0408">Iron</keyword>
<dbReference type="InterPro" id="IPR035938">
    <property type="entry name" value="Hemerythrin-like_sf"/>
</dbReference>
<name>A0ABZ3ES45_9FIRM</name>
<dbReference type="RefSeq" id="WP_342756254.1">
    <property type="nucleotide sequence ID" value="NZ_CP146256.1"/>
</dbReference>